<dbReference type="InterPro" id="IPR029052">
    <property type="entry name" value="Metallo-depent_PP-like"/>
</dbReference>
<dbReference type="Pfam" id="PF09423">
    <property type="entry name" value="PhoD"/>
    <property type="match status" value="1"/>
</dbReference>
<dbReference type="InterPro" id="IPR018946">
    <property type="entry name" value="PhoD-like_MPP"/>
</dbReference>
<feature type="domain" description="3-keto-alpha-glucoside-1,2-lyase/3-keto-2-hydroxy-glucal hydratase" evidence="2">
    <location>
        <begin position="51"/>
        <end position="236"/>
    </location>
</feature>
<evidence type="ECO:0000313" key="5">
    <source>
        <dbReference type="Proteomes" id="UP001239462"/>
    </source>
</evidence>
<dbReference type="InterPro" id="IPR052900">
    <property type="entry name" value="Phospholipid_Metab_Enz"/>
</dbReference>
<keyword evidence="1" id="KW-0732">Signal</keyword>
<name>A0ABT7PQ46_9BACT</name>
<dbReference type="RefSeq" id="WP_289166222.1">
    <property type="nucleotide sequence ID" value="NZ_JASZZN010000021.1"/>
</dbReference>
<dbReference type="PANTHER" id="PTHR43606">
    <property type="entry name" value="PHOSPHATASE, PUTATIVE (AFU_ORTHOLOGUE AFUA_6G08710)-RELATED"/>
    <property type="match status" value="1"/>
</dbReference>
<gene>
    <name evidence="4" type="ORF">QTN89_23355</name>
</gene>
<dbReference type="EMBL" id="JASZZN010000021">
    <property type="protein sequence ID" value="MDM4018409.1"/>
    <property type="molecule type" value="Genomic_DNA"/>
</dbReference>
<dbReference type="Gene3D" id="2.60.40.380">
    <property type="entry name" value="Purple acid phosphatase-like, N-terminal"/>
    <property type="match status" value="1"/>
</dbReference>
<organism evidence="4 5">
    <name type="scientific">Roseiconus lacunae</name>
    <dbReference type="NCBI Taxonomy" id="2605694"/>
    <lineage>
        <taxon>Bacteria</taxon>
        <taxon>Pseudomonadati</taxon>
        <taxon>Planctomycetota</taxon>
        <taxon>Planctomycetia</taxon>
        <taxon>Pirellulales</taxon>
        <taxon>Pirellulaceae</taxon>
        <taxon>Roseiconus</taxon>
    </lineage>
</organism>
<dbReference type="SUPFAM" id="SSF56300">
    <property type="entry name" value="Metallo-dependent phosphatases"/>
    <property type="match status" value="1"/>
</dbReference>
<dbReference type="InterPro" id="IPR038607">
    <property type="entry name" value="PhoD-like_sf"/>
</dbReference>
<dbReference type="InterPro" id="IPR010496">
    <property type="entry name" value="AL/BT2_dom"/>
</dbReference>
<dbReference type="Pfam" id="PF06439">
    <property type="entry name" value="3keto-disac_hyd"/>
    <property type="match status" value="1"/>
</dbReference>
<evidence type="ECO:0000259" key="3">
    <source>
        <dbReference type="Pfam" id="PF09423"/>
    </source>
</evidence>
<dbReference type="PANTHER" id="PTHR43606:SF1">
    <property type="entry name" value="PHOD-LIKE PHOSPHATASE METALLOPHOSPHATASE DOMAIN-CONTAINING PROTEIN"/>
    <property type="match status" value="1"/>
</dbReference>
<dbReference type="Gene3D" id="2.60.120.560">
    <property type="entry name" value="Exo-inulinase, domain 1"/>
    <property type="match status" value="1"/>
</dbReference>
<feature type="signal peptide" evidence="1">
    <location>
        <begin position="1"/>
        <end position="26"/>
    </location>
</feature>
<dbReference type="Proteomes" id="UP001239462">
    <property type="component" value="Unassembled WGS sequence"/>
</dbReference>
<feature type="domain" description="PhoD-like phosphatase metallophosphatase" evidence="3">
    <location>
        <begin position="417"/>
        <end position="662"/>
    </location>
</feature>
<feature type="chain" id="PRO_5046469794" evidence="1">
    <location>
        <begin position="27"/>
        <end position="722"/>
    </location>
</feature>
<sequence length="722" mass="81032">MQLQSSIVLAWVLGILAVGSPPSAYAEQEDANATASSSASTPNSDSFYSADWWQTTGGQPATEYWEFTDGELHLQKPQGGKATLVSPPLPPHFELTWQWKIEDGCNTGLKYRVRRFGKSMFSNSYLGIEYQIIDEPPGSHSKGSTASIYDLQGPSESKTLHPPGQWNQSRVVAVGQQLKHYLNGELVAEVVTQGPEWDLRMAMSKFYGAKDFGRPADGDRIMLTDHGGKAVYKNFQFVVKQADEKAPESALSSTPSDGPYLGNGIKNSWADQSSIVIWTRTTESPELLSEGTKFISLSTSKAGKLSKSTDEAEIHRAQIPEGKELKEMFGACPSQPGRVRLTYFPTKQRKNAVVTEWKTTTSESDCTAQWKLEGLKPGTQYAAIVEARSVDDDVTTAVLRGGFETAPSITKEQPIKFCITTCHDFIRRDNGMQGHKIYPVMRQMNPDFIVHAGDIEYYDKPDPWAMTKPLMRFKWGRIFALPTNREFYSNTTSYFIKDDHDTLKNDCWVGQRYGTVSFKEGVELFNNEQFPSHPKRYTSVRWGKALEIWILEGRDFRSPNSMKDGPEKSILGAEQKAWLLQSLRESDATFKVICSPTPIVGPDRKNKRDNHANDIFEHEGNEIREALSELENVIVLCGDRHWQYASTDPDTGLWEFGCGPGSEEHQLGWKEGDERPMHRFLRVAGGFLSGRLSYGDGEPTLVLRHHTVTGEEVSRFKFPMAE</sequence>
<proteinExistence type="predicted"/>
<reference evidence="4 5" key="1">
    <citation type="submission" date="2023-06" db="EMBL/GenBank/DDBJ databases">
        <title>Roseiconus lacunae JC819 isolated from Gulf of Mannar region, Tamil Nadu.</title>
        <authorList>
            <person name="Pk S."/>
            <person name="Ch S."/>
            <person name="Ch V.R."/>
        </authorList>
    </citation>
    <scope>NUCLEOTIDE SEQUENCE [LARGE SCALE GENOMIC DNA]</scope>
    <source>
        <strain evidence="4 5">JC819</strain>
    </source>
</reference>
<evidence type="ECO:0000313" key="4">
    <source>
        <dbReference type="EMBL" id="MDM4018409.1"/>
    </source>
</evidence>
<evidence type="ECO:0000259" key="2">
    <source>
        <dbReference type="Pfam" id="PF06439"/>
    </source>
</evidence>
<dbReference type="Gene3D" id="3.60.21.70">
    <property type="entry name" value="PhoD-like phosphatase"/>
    <property type="match status" value="1"/>
</dbReference>
<keyword evidence="5" id="KW-1185">Reference proteome</keyword>
<protein>
    <submittedName>
        <fullName evidence="4">DUF1080 domain-containing protein</fullName>
    </submittedName>
</protein>
<evidence type="ECO:0000256" key="1">
    <source>
        <dbReference type="SAM" id="SignalP"/>
    </source>
</evidence>
<comment type="caution">
    <text evidence="4">The sequence shown here is derived from an EMBL/GenBank/DDBJ whole genome shotgun (WGS) entry which is preliminary data.</text>
</comment>
<accession>A0ABT7PQ46</accession>